<dbReference type="Pfam" id="PF01625">
    <property type="entry name" value="PMSR"/>
    <property type="match status" value="1"/>
</dbReference>
<dbReference type="Pfam" id="PF01641">
    <property type="entry name" value="SelR"/>
    <property type="match status" value="1"/>
</dbReference>
<dbReference type="GO" id="GO:0034599">
    <property type="term" value="P:cellular response to oxidative stress"/>
    <property type="evidence" value="ECO:0007669"/>
    <property type="project" value="TreeGrafter"/>
</dbReference>
<gene>
    <name evidence="6 10" type="primary">msrB</name>
    <name evidence="7" type="synonym">msrA</name>
    <name evidence="10" type="ORF">K8V16_11085</name>
</gene>
<evidence type="ECO:0000256" key="4">
    <source>
        <dbReference type="ARBA" id="ARBA00048488"/>
    </source>
</evidence>
<comment type="function">
    <text evidence="7">Has an important function as a repair enzyme for proteins that have been inactivated by oxidation. Catalyzes the reversible oxidation-reduction of methionine sulfoxide in proteins to methionine.</text>
</comment>
<comment type="caution">
    <text evidence="6">Lacks conserved residue(s) required for the propagation of feature annotation.</text>
</comment>
<dbReference type="GO" id="GO:0033743">
    <property type="term" value="F:peptide-methionine (R)-S-oxide reductase activity"/>
    <property type="evidence" value="ECO:0007669"/>
    <property type="project" value="UniProtKB-UniRule"/>
</dbReference>
<protein>
    <recommendedName>
        <fullName evidence="6 7">Multifunctional fusion protein</fullName>
    </recommendedName>
    <domain>
        <recommendedName>
            <fullName evidence="7">Peptide methionine sulfoxide reductase MsrA</fullName>
            <shortName evidence="7">Protein-methionine-S-oxide reductase</shortName>
            <ecNumber evidence="7">1.8.4.11</ecNumber>
        </recommendedName>
        <alternativeName>
            <fullName evidence="7">Peptide-methionine (S)-S-oxide reductase</fullName>
            <shortName evidence="7">Peptide Met(O) reductase</shortName>
        </alternativeName>
    </domain>
    <domain>
        <recommendedName>
            <fullName evidence="6">Peptide methionine sulfoxide reductase MsrB</fullName>
            <ecNumber evidence="6">1.8.4.12</ecNumber>
        </recommendedName>
        <alternativeName>
            <fullName evidence="6">Peptide-methionine (R)-S-oxide reductase</fullName>
        </alternativeName>
    </domain>
</protein>
<dbReference type="InterPro" id="IPR036509">
    <property type="entry name" value="Met_Sox_Rdtase_MsrA_sf"/>
</dbReference>
<comment type="catalytic activity">
    <reaction evidence="3 7">
        <text>L-methionyl-[protein] + [thioredoxin]-disulfide + H2O = L-methionyl-(S)-S-oxide-[protein] + [thioredoxin]-dithiol</text>
        <dbReference type="Rhea" id="RHEA:14217"/>
        <dbReference type="Rhea" id="RHEA-COMP:10698"/>
        <dbReference type="Rhea" id="RHEA-COMP:10700"/>
        <dbReference type="Rhea" id="RHEA-COMP:12313"/>
        <dbReference type="Rhea" id="RHEA-COMP:12315"/>
        <dbReference type="ChEBI" id="CHEBI:15377"/>
        <dbReference type="ChEBI" id="CHEBI:16044"/>
        <dbReference type="ChEBI" id="CHEBI:29950"/>
        <dbReference type="ChEBI" id="CHEBI:44120"/>
        <dbReference type="ChEBI" id="CHEBI:50058"/>
        <dbReference type="EC" id="1.8.4.11"/>
    </reaction>
</comment>
<dbReference type="PANTHER" id="PTHR42799:SF2">
    <property type="entry name" value="MITOCHONDRIAL PEPTIDE METHIONINE SULFOXIDE REDUCTASE"/>
    <property type="match status" value="1"/>
</dbReference>
<proteinExistence type="inferred from homology"/>
<keyword evidence="1 6" id="KW-0560">Oxidoreductase</keyword>
<evidence type="ECO:0000256" key="2">
    <source>
        <dbReference type="ARBA" id="ARBA00023268"/>
    </source>
</evidence>
<feature type="region of interest" description="Disordered" evidence="8">
    <location>
        <begin position="1"/>
        <end position="33"/>
    </location>
</feature>
<dbReference type="AlphaFoldDB" id="A0A9D2VMQ4"/>
<dbReference type="InterPro" id="IPR050162">
    <property type="entry name" value="MsrA_MetSO_reductase"/>
</dbReference>
<evidence type="ECO:0000259" key="9">
    <source>
        <dbReference type="PROSITE" id="PS51790"/>
    </source>
</evidence>
<feature type="region of interest" description="Disordered" evidence="8">
    <location>
        <begin position="404"/>
        <end position="444"/>
    </location>
</feature>
<dbReference type="FunFam" id="2.170.150.20:FF:000003">
    <property type="entry name" value="Peptide methionine sulfoxide reductase MsrB"/>
    <property type="match status" value="1"/>
</dbReference>
<feature type="domain" description="MsrB" evidence="9">
    <location>
        <begin position="262"/>
        <end position="385"/>
    </location>
</feature>
<dbReference type="SUPFAM" id="SSF55068">
    <property type="entry name" value="Peptide methionine sulfoxide reductase"/>
    <property type="match status" value="1"/>
</dbReference>
<evidence type="ECO:0000256" key="6">
    <source>
        <dbReference type="HAMAP-Rule" id="MF_01400"/>
    </source>
</evidence>
<sequence>MRDRKAEAPASPSSPEAPPAKTPPIKAPSADPETTRTIYLAGGCFWGLEAFLERLPGVRATTAGYANGSTDRPSYEDVCWKGTGHAETVAVAYDPRVLPTATLLEAFFEAIDPTSENRQGNDVGTQYRTGIYWVDEADRAVATAALLREQARHAKPLAVEAKPLDGFWPAEEFHQDYLAKNPGGYCHVDLRKADAFVRRKGLSEDRAGEDGAGPGAPPPSEREGRAGALSPEAPSAEAPLIGDPREEAAALIRAAGYAAPPDDALRRALTEEQYRVVRENATEPPFRNAYDRTFEPGVYVDVTSGEPLFSSADKFGSGCGWPAFSRPIAPDVVTRRPDRSHGMRRTEVRSRAGDAHLGHVFDDGPAEAGGLRYCINSAALRFVPLARLEEEGYGYLEPLVRARSEDAGDAEGSGRPAHPESPGSTGTEPSANAGDAALRAQTGA</sequence>
<dbReference type="EC" id="1.8.4.12" evidence="6"/>
<dbReference type="HAMAP" id="MF_01400">
    <property type="entry name" value="MsrB"/>
    <property type="match status" value="1"/>
</dbReference>
<comment type="catalytic activity">
    <reaction evidence="5 7">
        <text>[thioredoxin]-disulfide + L-methionine + H2O = L-methionine (S)-S-oxide + [thioredoxin]-dithiol</text>
        <dbReference type="Rhea" id="RHEA:19993"/>
        <dbReference type="Rhea" id="RHEA-COMP:10698"/>
        <dbReference type="Rhea" id="RHEA-COMP:10700"/>
        <dbReference type="ChEBI" id="CHEBI:15377"/>
        <dbReference type="ChEBI" id="CHEBI:29950"/>
        <dbReference type="ChEBI" id="CHEBI:50058"/>
        <dbReference type="ChEBI" id="CHEBI:57844"/>
        <dbReference type="ChEBI" id="CHEBI:58772"/>
        <dbReference type="EC" id="1.8.4.11"/>
    </reaction>
</comment>
<feature type="region of interest" description="Disordered" evidence="8">
    <location>
        <begin position="202"/>
        <end position="241"/>
    </location>
</feature>
<dbReference type="InterPro" id="IPR002569">
    <property type="entry name" value="Met_Sox_Rdtase_MsrA_dom"/>
</dbReference>
<reference evidence="10" key="1">
    <citation type="journal article" date="2021" name="PeerJ">
        <title>Extensive microbial diversity within the chicken gut microbiome revealed by metagenomics and culture.</title>
        <authorList>
            <person name="Gilroy R."/>
            <person name="Ravi A."/>
            <person name="Getino M."/>
            <person name="Pursley I."/>
            <person name="Horton D.L."/>
            <person name="Alikhan N.F."/>
            <person name="Baker D."/>
            <person name="Gharbi K."/>
            <person name="Hall N."/>
            <person name="Watson M."/>
            <person name="Adriaenssens E.M."/>
            <person name="Foster-Nyarko E."/>
            <person name="Jarju S."/>
            <person name="Secka A."/>
            <person name="Antonio M."/>
            <person name="Oren A."/>
            <person name="Chaudhuri R.R."/>
            <person name="La Ragione R."/>
            <person name="Hildebrand F."/>
            <person name="Pallen M.J."/>
        </authorList>
    </citation>
    <scope>NUCLEOTIDE SEQUENCE</scope>
    <source>
        <strain evidence="10">USAMLcec12-2067</strain>
    </source>
</reference>
<dbReference type="NCBIfam" id="TIGR00401">
    <property type="entry name" value="msrA"/>
    <property type="match status" value="1"/>
</dbReference>
<comment type="similarity">
    <text evidence="6">Belongs to the MsrB Met sulfoxide reductase family.</text>
</comment>
<dbReference type="Gene3D" id="2.170.150.20">
    <property type="entry name" value="Peptide methionine sulfoxide reductase"/>
    <property type="match status" value="1"/>
</dbReference>
<dbReference type="InterPro" id="IPR002579">
    <property type="entry name" value="Met_Sox_Rdtase_MsrB_dom"/>
</dbReference>
<evidence type="ECO:0000256" key="5">
    <source>
        <dbReference type="ARBA" id="ARBA00048782"/>
    </source>
</evidence>
<evidence type="ECO:0000256" key="8">
    <source>
        <dbReference type="SAM" id="MobiDB-lite"/>
    </source>
</evidence>
<evidence type="ECO:0000256" key="1">
    <source>
        <dbReference type="ARBA" id="ARBA00023002"/>
    </source>
</evidence>
<dbReference type="Proteomes" id="UP000789325">
    <property type="component" value="Unassembled WGS sequence"/>
</dbReference>
<reference evidence="10" key="2">
    <citation type="submission" date="2021-09" db="EMBL/GenBank/DDBJ databases">
        <authorList>
            <person name="Gilroy R."/>
        </authorList>
    </citation>
    <scope>NUCLEOTIDE SEQUENCE</scope>
    <source>
        <strain evidence="10">USAMLcec12-2067</strain>
    </source>
</reference>
<comment type="catalytic activity">
    <reaction evidence="4 6">
        <text>L-methionyl-[protein] + [thioredoxin]-disulfide + H2O = L-methionyl-(R)-S-oxide-[protein] + [thioredoxin]-dithiol</text>
        <dbReference type="Rhea" id="RHEA:24164"/>
        <dbReference type="Rhea" id="RHEA-COMP:10698"/>
        <dbReference type="Rhea" id="RHEA-COMP:10700"/>
        <dbReference type="Rhea" id="RHEA-COMP:12313"/>
        <dbReference type="Rhea" id="RHEA-COMP:12314"/>
        <dbReference type="ChEBI" id="CHEBI:15377"/>
        <dbReference type="ChEBI" id="CHEBI:16044"/>
        <dbReference type="ChEBI" id="CHEBI:29950"/>
        <dbReference type="ChEBI" id="CHEBI:45764"/>
        <dbReference type="ChEBI" id="CHEBI:50058"/>
        <dbReference type="EC" id="1.8.4.12"/>
    </reaction>
</comment>
<dbReference type="SUPFAM" id="SSF51316">
    <property type="entry name" value="Mss4-like"/>
    <property type="match status" value="1"/>
</dbReference>
<dbReference type="InterPro" id="IPR011057">
    <property type="entry name" value="Mss4-like_sf"/>
</dbReference>
<accession>A0A9D2VMQ4</accession>
<feature type="compositionally biased region" description="Pro residues" evidence="8">
    <location>
        <begin position="15"/>
        <end position="26"/>
    </location>
</feature>
<dbReference type="GO" id="GO:0008113">
    <property type="term" value="F:peptide-methionine (S)-S-oxide reductase activity"/>
    <property type="evidence" value="ECO:0007669"/>
    <property type="project" value="UniProtKB-UniRule"/>
</dbReference>
<dbReference type="PROSITE" id="PS51790">
    <property type="entry name" value="MSRB"/>
    <property type="match status" value="1"/>
</dbReference>
<dbReference type="EC" id="1.8.4.11" evidence="7"/>
<name>A0A9D2VMQ4_9ACTN</name>
<evidence type="ECO:0000313" key="11">
    <source>
        <dbReference type="Proteomes" id="UP000789325"/>
    </source>
</evidence>
<dbReference type="NCBIfam" id="TIGR00357">
    <property type="entry name" value="peptide-methionine (R)-S-oxide reductase MsrB"/>
    <property type="match status" value="1"/>
</dbReference>
<organism evidence="10 11">
    <name type="scientific">Rubneribacter badeniensis</name>
    <dbReference type="NCBI Taxonomy" id="2070688"/>
    <lineage>
        <taxon>Bacteria</taxon>
        <taxon>Bacillati</taxon>
        <taxon>Actinomycetota</taxon>
        <taxon>Coriobacteriia</taxon>
        <taxon>Eggerthellales</taxon>
        <taxon>Eggerthellaceae</taxon>
        <taxon>Rubneribacter</taxon>
    </lineage>
</organism>
<comment type="caution">
    <text evidence="10">The sequence shown here is derived from an EMBL/GenBank/DDBJ whole genome shotgun (WGS) entry which is preliminary data.</text>
</comment>
<dbReference type="Gene3D" id="3.30.1060.10">
    <property type="entry name" value="Peptide methionine sulphoxide reductase MsrA"/>
    <property type="match status" value="1"/>
</dbReference>
<dbReference type="PANTHER" id="PTHR42799">
    <property type="entry name" value="MITOCHONDRIAL PEPTIDE METHIONINE SULFOXIDE REDUCTASE"/>
    <property type="match status" value="1"/>
</dbReference>
<evidence type="ECO:0000256" key="7">
    <source>
        <dbReference type="HAMAP-Rule" id="MF_01401"/>
    </source>
</evidence>
<dbReference type="GO" id="GO:0005737">
    <property type="term" value="C:cytoplasm"/>
    <property type="evidence" value="ECO:0007669"/>
    <property type="project" value="TreeGrafter"/>
</dbReference>
<comment type="similarity">
    <text evidence="7">Belongs to the MsrA Met sulfoxide reductase family.</text>
</comment>
<dbReference type="EMBL" id="DYZL01000221">
    <property type="protein sequence ID" value="HJH44322.1"/>
    <property type="molecule type" value="Genomic_DNA"/>
</dbReference>
<keyword evidence="2" id="KW-0511">Multifunctional enzyme</keyword>
<feature type="active site" description="Nucleophile" evidence="6">
    <location>
        <position position="374"/>
    </location>
</feature>
<evidence type="ECO:0000256" key="3">
    <source>
        <dbReference type="ARBA" id="ARBA00047806"/>
    </source>
</evidence>
<evidence type="ECO:0000313" key="10">
    <source>
        <dbReference type="EMBL" id="HJH44322.1"/>
    </source>
</evidence>
<dbReference type="HAMAP" id="MF_01401">
    <property type="entry name" value="MsrA"/>
    <property type="match status" value="1"/>
</dbReference>
<feature type="compositionally biased region" description="Low complexity" evidence="8">
    <location>
        <begin position="228"/>
        <end position="240"/>
    </location>
</feature>
<feature type="active site" evidence="7">
    <location>
        <position position="44"/>
    </location>
</feature>